<feature type="non-terminal residue" evidence="8">
    <location>
        <position position="420"/>
    </location>
</feature>
<feature type="compositionally biased region" description="Polar residues" evidence="5">
    <location>
        <begin position="142"/>
        <end position="159"/>
    </location>
</feature>
<proteinExistence type="predicted"/>
<evidence type="ECO:0000256" key="6">
    <source>
        <dbReference type="SAM" id="Phobius"/>
    </source>
</evidence>
<evidence type="ECO:0000259" key="7">
    <source>
        <dbReference type="Pfam" id="PF13813"/>
    </source>
</evidence>
<protein>
    <recommendedName>
        <fullName evidence="7">Wax synthase domain-containing protein</fullName>
    </recommendedName>
</protein>
<comment type="subcellular location">
    <subcellularLocation>
        <location evidence="1">Membrane</location>
        <topology evidence="1">Multi-pass membrane protein</topology>
    </subcellularLocation>
</comment>
<feature type="transmembrane region" description="Helical" evidence="6">
    <location>
        <begin position="91"/>
        <end position="113"/>
    </location>
</feature>
<evidence type="ECO:0000256" key="2">
    <source>
        <dbReference type="ARBA" id="ARBA00022692"/>
    </source>
</evidence>
<keyword evidence="2 6" id="KW-0812">Transmembrane</keyword>
<name>A0A6A6VM55_9PLEO</name>
<dbReference type="OrthoDB" id="2796277at2759"/>
<reference evidence="8" key="1">
    <citation type="journal article" date="2020" name="Stud. Mycol.">
        <title>101 Dothideomycetes genomes: a test case for predicting lifestyles and emergence of pathogens.</title>
        <authorList>
            <person name="Haridas S."/>
            <person name="Albert R."/>
            <person name="Binder M."/>
            <person name="Bloem J."/>
            <person name="Labutti K."/>
            <person name="Salamov A."/>
            <person name="Andreopoulos B."/>
            <person name="Baker S."/>
            <person name="Barry K."/>
            <person name="Bills G."/>
            <person name="Bluhm B."/>
            <person name="Cannon C."/>
            <person name="Castanera R."/>
            <person name="Culley D."/>
            <person name="Daum C."/>
            <person name="Ezra D."/>
            <person name="Gonzalez J."/>
            <person name="Henrissat B."/>
            <person name="Kuo A."/>
            <person name="Liang C."/>
            <person name="Lipzen A."/>
            <person name="Lutzoni F."/>
            <person name="Magnuson J."/>
            <person name="Mondo S."/>
            <person name="Nolan M."/>
            <person name="Ohm R."/>
            <person name="Pangilinan J."/>
            <person name="Park H.-J."/>
            <person name="Ramirez L."/>
            <person name="Alfaro M."/>
            <person name="Sun H."/>
            <person name="Tritt A."/>
            <person name="Yoshinaga Y."/>
            <person name="Zwiers L.-H."/>
            <person name="Turgeon B."/>
            <person name="Goodwin S."/>
            <person name="Spatafora J."/>
            <person name="Crous P."/>
            <person name="Grigoriev I."/>
        </authorList>
    </citation>
    <scope>NUCLEOTIDE SEQUENCE</scope>
    <source>
        <strain evidence="8">CBS 119925</strain>
    </source>
</reference>
<keyword evidence="3 6" id="KW-1133">Transmembrane helix</keyword>
<keyword evidence="4 6" id="KW-0472">Membrane</keyword>
<dbReference type="Pfam" id="PF13813">
    <property type="entry name" value="MBOAT_2"/>
    <property type="match status" value="1"/>
</dbReference>
<sequence>MLPQEPPWQRMRTHHDVVRYYHTRYDEQLRAGDIEPFVYPYTTFSALIVLFYLLIPYGNRSLLRNARIPVFILSTWVVARTIRYTRAKAMAPALGIGLLLAWGIIWVFSIMVLHDPQRDFQRIERMESDGKQKESDDETEDGTGTNSPTKNDSTQSPSQAHFGPRKRHGEFFWQPYPLTPFSERIDWVLDLFCNFRGAGWNWRTSSIPPPPSSVQTQTARNSRTIPRHSKRQHSGQPHVYTTRRDLLISNLKLFSLGYLIFDGILMIMMHDRYFWGQVTAPPPSYLPTFITHSEPLTRIYRLALTQLGVKWALQTLFRLSPLFFSGLLGPSLLGARAEPWMYPETWGPYFIVFDRGLAGWWSAWWHQTFRYAFEQPGTKLVSALRMNSRSPPAKLLKLGIAFALSGFLHACGSYTSPGPS</sequence>
<evidence type="ECO:0000256" key="3">
    <source>
        <dbReference type="ARBA" id="ARBA00022989"/>
    </source>
</evidence>
<evidence type="ECO:0000256" key="1">
    <source>
        <dbReference type="ARBA" id="ARBA00004141"/>
    </source>
</evidence>
<feature type="domain" description="Wax synthase" evidence="7">
    <location>
        <begin position="355"/>
        <end position="416"/>
    </location>
</feature>
<dbReference type="AlphaFoldDB" id="A0A6A6VM55"/>
<organism evidence="8 9">
    <name type="scientific">Sporormia fimetaria CBS 119925</name>
    <dbReference type="NCBI Taxonomy" id="1340428"/>
    <lineage>
        <taxon>Eukaryota</taxon>
        <taxon>Fungi</taxon>
        <taxon>Dikarya</taxon>
        <taxon>Ascomycota</taxon>
        <taxon>Pezizomycotina</taxon>
        <taxon>Dothideomycetes</taxon>
        <taxon>Pleosporomycetidae</taxon>
        <taxon>Pleosporales</taxon>
        <taxon>Sporormiaceae</taxon>
        <taxon>Sporormia</taxon>
    </lineage>
</organism>
<dbReference type="Proteomes" id="UP000799440">
    <property type="component" value="Unassembled WGS sequence"/>
</dbReference>
<evidence type="ECO:0000256" key="4">
    <source>
        <dbReference type="ARBA" id="ARBA00023136"/>
    </source>
</evidence>
<accession>A0A6A6VM55</accession>
<feature type="region of interest" description="Disordered" evidence="5">
    <location>
        <begin position="206"/>
        <end position="236"/>
    </location>
</feature>
<dbReference type="GO" id="GO:0016020">
    <property type="term" value="C:membrane"/>
    <property type="evidence" value="ECO:0007669"/>
    <property type="project" value="UniProtKB-SubCell"/>
</dbReference>
<feature type="transmembrane region" description="Helical" evidence="6">
    <location>
        <begin position="37"/>
        <end position="55"/>
    </location>
</feature>
<feature type="compositionally biased region" description="Polar residues" evidence="5">
    <location>
        <begin position="213"/>
        <end position="224"/>
    </location>
</feature>
<gene>
    <name evidence="8" type="ORF">M011DRAFT_465072</name>
</gene>
<evidence type="ECO:0000313" key="8">
    <source>
        <dbReference type="EMBL" id="KAF2750301.1"/>
    </source>
</evidence>
<evidence type="ECO:0000313" key="9">
    <source>
        <dbReference type="Proteomes" id="UP000799440"/>
    </source>
</evidence>
<evidence type="ECO:0000256" key="5">
    <source>
        <dbReference type="SAM" id="MobiDB-lite"/>
    </source>
</evidence>
<dbReference type="EMBL" id="MU006564">
    <property type="protein sequence ID" value="KAF2750301.1"/>
    <property type="molecule type" value="Genomic_DNA"/>
</dbReference>
<keyword evidence="9" id="KW-1185">Reference proteome</keyword>
<dbReference type="InterPro" id="IPR032805">
    <property type="entry name" value="Wax_synthase_dom"/>
</dbReference>
<feature type="region of interest" description="Disordered" evidence="5">
    <location>
        <begin position="127"/>
        <end position="165"/>
    </location>
</feature>